<feature type="transmembrane region" description="Helical" evidence="10">
    <location>
        <begin position="43"/>
        <end position="62"/>
    </location>
</feature>
<feature type="transmembrane region" description="Helical" evidence="10">
    <location>
        <begin position="322"/>
        <end position="347"/>
    </location>
</feature>
<evidence type="ECO:0000256" key="10">
    <source>
        <dbReference type="SAM" id="Phobius"/>
    </source>
</evidence>
<reference evidence="12" key="1">
    <citation type="submission" date="2021-02" db="EMBL/GenBank/DDBJ databases">
        <authorList>
            <person name="Nowell W R."/>
        </authorList>
    </citation>
    <scope>NUCLEOTIDE SEQUENCE</scope>
</reference>
<dbReference type="Pfam" id="PF00999">
    <property type="entry name" value="Na_H_Exchanger"/>
    <property type="match status" value="1"/>
</dbReference>
<dbReference type="InterPro" id="IPR006153">
    <property type="entry name" value="Cation/H_exchanger_TM"/>
</dbReference>
<evidence type="ECO:0000256" key="9">
    <source>
        <dbReference type="ARBA" id="ARBA00023201"/>
    </source>
</evidence>
<dbReference type="GO" id="GO:0051453">
    <property type="term" value="P:regulation of intracellular pH"/>
    <property type="evidence" value="ECO:0007669"/>
    <property type="project" value="TreeGrafter"/>
</dbReference>
<evidence type="ECO:0000256" key="1">
    <source>
        <dbReference type="ARBA" id="ARBA00004651"/>
    </source>
</evidence>
<keyword evidence="8 10" id="KW-0472">Membrane</keyword>
<evidence type="ECO:0000256" key="3">
    <source>
        <dbReference type="ARBA" id="ARBA00022475"/>
    </source>
</evidence>
<feature type="transmembrane region" description="Helical" evidence="10">
    <location>
        <begin position="400"/>
        <end position="422"/>
    </location>
</feature>
<dbReference type="Proteomes" id="UP000681722">
    <property type="component" value="Unassembled WGS sequence"/>
</dbReference>
<keyword evidence="14" id="KW-1185">Reference proteome</keyword>
<feature type="transmembrane region" description="Helical" evidence="10">
    <location>
        <begin position="74"/>
        <end position="93"/>
    </location>
</feature>
<dbReference type="GO" id="GO:0015385">
    <property type="term" value="F:sodium:proton antiporter activity"/>
    <property type="evidence" value="ECO:0007669"/>
    <property type="project" value="InterPro"/>
</dbReference>
<dbReference type="Gene3D" id="6.10.140.1330">
    <property type="match status" value="1"/>
</dbReference>
<keyword evidence="3" id="KW-1003">Cell membrane</keyword>
<evidence type="ECO:0000256" key="8">
    <source>
        <dbReference type="ARBA" id="ARBA00023136"/>
    </source>
</evidence>
<evidence type="ECO:0000313" key="14">
    <source>
        <dbReference type="Proteomes" id="UP000663829"/>
    </source>
</evidence>
<feature type="transmembrane region" description="Helical" evidence="10">
    <location>
        <begin position="113"/>
        <end position="132"/>
    </location>
</feature>
<dbReference type="OrthoDB" id="441412at2759"/>
<accession>A0A814VKP0</accession>
<keyword evidence="2" id="KW-0813">Transport</keyword>
<dbReference type="GO" id="GO:0015386">
    <property type="term" value="F:potassium:proton antiporter activity"/>
    <property type="evidence" value="ECO:0007669"/>
    <property type="project" value="TreeGrafter"/>
</dbReference>
<sequence>MASVGGNIDNSATYSETSTNPILNGTTSSSILLSNGEETGNNAVILFLSFAILEACLCKMIFYKLLKYKIPIPFTVVILILGFIIGMIVMQIKHVDNNFLRGEIQFSHINPHLIYYIFLPLLIFNSAFNGHFHIVKQQLISAILLAGPGVFIATGIIALCSIYMFSGYEWNWITGLLFGSILSATDPVAVVALLHDSGASKSLASLIDSESLLNDGSAFVLSLIFNNILVKGDHSAKNIVIQIVKYTIGGPAFGFVCGLISVFLLNRINNELEVEITLTFGISYLVFYVADAELGVSAVLALVVMGLYMAKHKYCISSNVQLPLASVWQISIYFINILIFTVTGLIVAESFIGTASHIEAKDFGYSLLLYLMIHLGRILTIIVLYPLIKWSGVNLNWKECIILIWSGLRGSMALILVLIIYLDSRIDIITRDRFLFHVSMIVLLTLVINGTSSKFLVHLLGLHKGTKESQAILIQALEHMKLATSKQLIRMKDDVKFKDVDWNLLQQYLPEKLLEELDEEQDTDIHRQLTQTVSTNNDQQETSQNINFQTSFTPSIYQINLSTDLNTNENKSSNNRQVGSNLTHKQGSTSVRRLSVMPIVNTVVRDQQESKHCKNIRDEMIIRLLTAMSIDYEKQWYLGMLRRKTLDILIKSVEQAKQKCSLELHWKLITEKFKMSIFLQYLLKLDQFSIINKFTSKQIFEHLTLITELTLGKLN</sequence>
<feature type="transmembrane region" description="Helical" evidence="10">
    <location>
        <begin position="243"/>
        <end position="265"/>
    </location>
</feature>
<dbReference type="PANTHER" id="PTHR10110:SF86">
    <property type="entry name" value="SODIUM_HYDROGEN EXCHANGER 7"/>
    <property type="match status" value="1"/>
</dbReference>
<dbReference type="EMBL" id="CAJOBC010008126">
    <property type="protein sequence ID" value="CAF3953205.1"/>
    <property type="molecule type" value="Genomic_DNA"/>
</dbReference>
<comment type="caution">
    <text evidence="12">The sequence shown here is derived from an EMBL/GenBank/DDBJ whole genome shotgun (WGS) entry which is preliminary data.</text>
</comment>
<keyword evidence="6" id="KW-0915">Sodium</keyword>
<evidence type="ECO:0000256" key="4">
    <source>
        <dbReference type="ARBA" id="ARBA00022692"/>
    </source>
</evidence>
<name>A0A814VKP0_9BILA</name>
<keyword evidence="4 10" id="KW-0812">Transmembrane</keyword>
<dbReference type="PANTHER" id="PTHR10110">
    <property type="entry name" value="SODIUM/HYDROGEN EXCHANGER"/>
    <property type="match status" value="1"/>
</dbReference>
<organism evidence="12 14">
    <name type="scientific">Didymodactylos carnosus</name>
    <dbReference type="NCBI Taxonomy" id="1234261"/>
    <lineage>
        <taxon>Eukaryota</taxon>
        <taxon>Metazoa</taxon>
        <taxon>Spiralia</taxon>
        <taxon>Gnathifera</taxon>
        <taxon>Rotifera</taxon>
        <taxon>Eurotatoria</taxon>
        <taxon>Bdelloidea</taxon>
        <taxon>Philodinida</taxon>
        <taxon>Philodinidae</taxon>
        <taxon>Didymodactylos</taxon>
    </lineage>
</organism>
<keyword evidence="7" id="KW-0406">Ion transport</keyword>
<evidence type="ECO:0000313" key="12">
    <source>
        <dbReference type="EMBL" id="CAF1188928.1"/>
    </source>
</evidence>
<dbReference type="Proteomes" id="UP000663829">
    <property type="component" value="Unassembled WGS sequence"/>
</dbReference>
<dbReference type="EMBL" id="CAJNOQ010008125">
    <property type="protein sequence ID" value="CAF1188928.1"/>
    <property type="molecule type" value="Genomic_DNA"/>
</dbReference>
<feature type="transmembrane region" description="Helical" evidence="10">
    <location>
        <begin position="139"/>
        <end position="166"/>
    </location>
</feature>
<keyword evidence="5 10" id="KW-1133">Transmembrane helix</keyword>
<feature type="domain" description="Cation/H+ exchanger transmembrane" evidence="11">
    <location>
        <begin position="56"/>
        <end position="457"/>
    </location>
</feature>
<keyword evidence="9" id="KW-0739">Sodium transport</keyword>
<feature type="transmembrane region" description="Helical" evidence="10">
    <location>
        <begin position="434"/>
        <end position="457"/>
    </location>
</feature>
<evidence type="ECO:0000259" key="11">
    <source>
        <dbReference type="Pfam" id="PF00999"/>
    </source>
</evidence>
<protein>
    <recommendedName>
        <fullName evidence="11">Cation/H+ exchanger transmembrane domain-containing protein</fullName>
    </recommendedName>
</protein>
<proteinExistence type="predicted"/>
<dbReference type="AlphaFoldDB" id="A0A814VKP0"/>
<comment type="subcellular location">
    <subcellularLocation>
        <location evidence="1">Cell membrane</location>
        <topology evidence="1">Multi-pass membrane protein</topology>
    </subcellularLocation>
</comment>
<gene>
    <name evidence="12" type="ORF">GPM918_LOCUS23102</name>
    <name evidence="13" type="ORF">SRO942_LOCUS23101</name>
</gene>
<evidence type="ECO:0000256" key="5">
    <source>
        <dbReference type="ARBA" id="ARBA00022989"/>
    </source>
</evidence>
<feature type="transmembrane region" description="Helical" evidence="10">
    <location>
        <begin position="285"/>
        <end position="310"/>
    </location>
</feature>
<dbReference type="GO" id="GO:0005886">
    <property type="term" value="C:plasma membrane"/>
    <property type="evidence" value="ECO:0007669"/>
    <property type="project" value="UniProtKB-SubCell"/>
</dbReference>
<evidence type="ECO:0000313" key="13">
    <source>
        <dbReference type="EMBL" id="CAF3953205.1"/>
    </source>
</evidence>
<evidence type="ECO:0000256" key="2">
    <source>
        <dbReference type="ARBA" id="ARBA00022448"/>
    </source>
</evidence>
<feature type="transmembrane region" description="Helical" evidence="10">
    <location>
        <begin position="367"/>
        <end position="388"/>
    </location>
</feature>
<evidence type="ECO:0000256" key="7">
    <source>
        <dbReference type="ARBA" id="ARBA00023065"/>
    </source>
</evidence>
<evidence type="ECO:0000256" key="6">
    <source>
        <dbReference type="ARBA" id="ARBA00023053"/>
    </source>
</evidence>
<dbReference type="GO" id="GO:0098719">
    <property type="term" value="P:sodium ion import across plasma membrane"/>
    <property type="evidence" value="ECO:0007669"/>
    <property type="project" value="TreeGrafter"/>
</dbReference>
<dbReference type="InterPro" id="IPR018422">
    <property type="entry name" value="Cation/H_exchanger_CPA1"/>
</dbReference>